<comment type="caution">
    <text evidence="3">The sequence shown here is derived from an EMBL/GenBank/DDBJ whole genome shotgun (WGS) entry which is preliminary data.</text>
</comment>
<dbReference type="AlphaFoldDB" id="A0AAV3UBK7"/>
<reference evidence="3 4" key="1">
    <citation type="journal article" date="2019" name="Int. J. Syst. Evol. Microbiol.">
        <title>The Global Catalogue of Microorganisms (GCM) 10K type strain sequencing project: providing services to taxonomists for standard genome sequencing and annotation.</title>
        <authorList>
            <consortium name="The Broad Institute Genomics Platform"/>
            <consortium name="The Broad Institute Genome Sequencing Center for Infectious Disease"/>
            <person name="Wu L."/>
            <person name="Ma J."/>
        </authorList>
    </citation>
    <scope>NUCLEOTIDE SEQUENCE [LARGE SCALE GENOMIC DNA]</scope>
    <source>
        <strain evidence="3 4">JCM 17504</strain>
    </source>
</reference>
<evidence type="ECO:0000259" key="2">
    <source>
        <dbReference type="Pfam" id="PF03364"/>
    </source>
</evidence>
<gene>
    <name evidence="3" type="ORF">GCM10025751_02310</name>
</gene>
<dbReference type="Proteomes" id="UP001501729">
    <property type="component" value="Unassembled WGS sequence"/>
</dbReference>
<accession>A0AAV3UBK7</accession>
<evidence type="ECO:0000313" key="3">
    <source>
        <dbReference type="EMBL" id="GAA5040911.1"/>
    </source>
</evidence>
<dbReference type="Gene3D" id="3.30.530.20">
    <property type="match status" value="1"/>
</dbReference>
<dbReference type="InterPro" id="IPR047137">
    <property type="entry name" value="ORF3"/>
</dbReference>
<protein>
    <submittedName>
        <fullName evidence="3">SRPBCC family protein</fullName>
    </submittedName>
</protein>
<feature type="domain" description="Coenzyme Q-binding protein COQ10 START" evidence="2">
    <location>
        <begin position="102"/>
        <end position="219"/>
    </location>
</feature>
<dbReference type="EMBL" id="BAABKX010000001">
    <property type="protein sequence ID" value="GAA5040911.1"/>
    <property type="molecule type" value="Genomic_DNA"/>
</dbReference>
<dbReference type="RefSeq" id="WP_227774923.1">
    <property type="nucleotide sequence ID" value="NZ_BAABKX010000001.1"/>
</dbReference>
<keyword evidence="4" id="KW-1185">Reference proteome</keyword>
<dbReference type="PANTHER" id="PTHR33824">
    <property type="entry name" value="POLYKETIDE CYCLASE/DEHYDRASE AND LIPID TRANSPORT SUPERFAMILY PROTEIN"/>
    <property type="match status" value="1"/>
</dbReference>
<organism evidence="3 4">
    <name type="scientific">Haladaptatus pallidirubidus</name>
    <dbReference type="NCBI Taxonomy" id="1008152"/>
    <lineage>
        <taxon>Archaea</taxon>
        <taxon>Methanobacteriati</taxon>
        <taxon>Methanobacteriota</taxon>
        <taxon>Stenosarchaea group</taxon>
        <taxon>Halobacteria</taxon>
        <taxon>Halobacteriales</taxon>
        <taxon>Haladaptataceae</taxon>
        <taxon>Haladaptatus</taxon>
    </lineage>
</organism>
<sequence>MSIKSTLLGSEGGTVPDRRSGEASVEKRLASTILGGTLVVVGLKRRSVGGAVATLGGGWLLYRALDGRNGFGRMRELVGAGENYGGAEIPVELTAVERSITVGKPAEELYGFWREPETLARVMAHFADVSSSGPERQHWEVRSPVGALVSWDAEIVEEREGEFLRWESVEGADIQNEGSVRFHEAPGDRGTVVTLSVRFDPPGGALGDAAVRYLRVVPNALAMKSLRRFKSLAETGEIPTLEGNPSARGTGDLV</sequence>
<evidence type="ECO:0000313" key="4">
    <source>
        <dbReference type="Proteomes" id="UP001501729"/>
    </source>
</evidence>
<dbReference type="CDD" id="cd07817">
    <property type="entry name" value="SRPBCC_8"/>
    <property type="match status" value="1"/>
</dbReference>
<dbReference type="PANTHER" id="PTHR33824:SF7">
    <property type="entry name" value="POLYKETIDE CYCLASE_DEHYDRASE AND LIPID TRANSPORT SUPERFAMILY PROTEIN"/>
    <property type="match status" value="1"/>
</dbReference>
<name>A0AAV3UBK7_9EURY</name>
<dbReference type="Pfam" id="PF03364">
    <property type="entry name" value="Polyketide_cyc"/>
    <property type="match status" value="1"/>
</dbReference>
<dbReference type="InterPro" id="IPR023393">
    <property type="entry name" value="START-like_dom_sf"/>
</dbReference>
<dbReference type="SUPFAM" id="SSF55961">
    <property type="entry name" value="Bet v1-like"/>
    <property type="match status" value="1"/>
</dbReference>
<proteinExistence type="predicted"/>
<evidence type="ECO:0000256" key="1">
    <source>
        <dbReference type="SAM" id="MobiDB-lite"/>
    </source>
</evidence>
<feature type="region of interest" description="Disordered" evidence="1">
    <location>
        <begin position="1"/>
        <end position="23"/>
    </location>
</feature>
<dbReference type="InterPro" id="IPR005031">
    <property type="entry name" value="COQ10_START"/>
</dbReference>
<dbReference type="GeneID" id="68614926"/>